<sequence>MSVERNAPCPCGSGQKYKKCCLNNGITTTRLSETSPPELVTKRVEAFSHNDFGFIFDTYHPDSNFRLQFPSRVAYIQYGQSTLNDDYRIRSCQILTERDVDESVAQVLFLLTVDYQGQQQQYFELSEFHRCRGQWYYLQSHRLERREFSGGLDEMTCDKMLEQGICF</sequence>
<reference evidence="2" key="1">
    <citation type="submission" date="2006-05" db="EMBL/GenBank/DDBJ databases">
        <title>Annotation of the draft genome assembly of Desulfuromonas acetoxidans DSM 684.</title>
        <authorList>
            <consortium name="US DOE Joint Genome Institute (JGI-ORNL)"/>
            <person name="Larimer F."/>
            <person name="Land M."/>
            <person name="Hauser L."/>
        </authorList>
    </citation>
    <scope>NUCLEOTIDE SEQUENCE [LARGE SCALE GENOMIC DNA]</scope>
    <source>
        <strain evidence="2">DSM 684</strain>
    </source>
</reference>
<dbReference type="Pfam" id="PF17775">
    <property type="entry name" value="YchJ_M-like"/>
    <property type="match status" value="1"/>
</dbReference>
<keyword evidence="3" id="KW-1185">Reference proteome</keyword>
<reference evidence="2" key="2">
    <citation type="submission" date="2006-05" db="EMBL/GenBank/DDBJ databases">
        <title>Sequencing of the draft genome and assembly of Desulfuromonas acetoxidans DSM 684.</title>
        <authorList>
            <consortium name="US DOE Joint Genome Institute (JGI-PGF)"/>
            <person name="Copeland A."/>
            <person name="Lucas S."/>
            <person name="Lapidus A."/>
            <person name="Barry K."/>
            <person name="Detter J.C."/>
            <person name="Glavina del Rio T."/>
            <person name="Hammon N."/>
            <person name="Israni S."/>
            <person name="Dalin E."/>
            <person name="Tice H."/>
            <person name="Bruce D."/>
            <person name="Pitluck S."/>
            <person name="Richardson P."/>
        </authorList>
    </citation>
    <scope>NUCLEOTIDE SEQUENCE [LARGE SCALE GENOMIC DNA]</scope>
    <source>
        <strain evidence="2">DSM 684</strain>
    </source>
</reference>
<evidence type="ECO:0000259" key="1">
    <source>
        <dbReference type="Pfam" id="PF17775"/>
    </source>
</evidence>
<evidence type="ECO:0000313" key="3">
    <source>
        <dbReference type="Proteomes" id="UP000005695"/>
    </source>
</evidence>
<dbReference type="SUPFAM" id="SSF54427">
    <property type="entry name" value="NTF2-like"/>
    <property type="match status" value="1"/>
</dbReference>
<accession>Q1K1U6</accession>
<evidence type="ECO:0000313" key="2">
    <source>
        <dbReference type="EMBL" id="EAT16292.1"/>
    </source>
</evidence>
<name>Q1K1U6_DESA6</name>
<organism evidence="2 3">
    <name type="scientific">Desulfuromonas acetoxidans (strain DSM 684 / 11070)</name>
    <dbReference type="NCBI Taxonomy" id="281689"/>
    <lineage>
        <taxon>Bacteria</taxon>
        <taxon>Pseudomonadati</taxon>
        <taxon>Thermodesulfobacteriota</taxon>
        <taxon>Desulfuromonadia</taxon>
        <taxon>Desulfuromonadales</taxon>
        <taxon>Desulfuromonadaceae</taxon>
        <taxon>Desulfuromonas</taxon>
    </lineage>
</organism>
<dbReference type="InterPro" id="IPR032710">
    <property type="entry name" value="NTF2-like_dom_sf"/>
</dbReference>
<dbReference type="InterPro" id="IPR048469">
    <property type="entry name" value="YchJ-like_M"/>
</dbReference>
<comment type="caution">
    <text evidence="2">The sequence shown here is derived from an EMBL/GenBank/DDBJ whole genome shotgun (WGS) entry which is preliminary data.</text>
</comment>
<dbReference type="AlphaFoldDB" id="Q1K1U6"/>
<protein>
    <recommendedName>
        <fullName evidence="1">YchJ-like middle NTF2-like domain-containing protein</fullName>
    </recommendedName>
</protein>
<dbReference type="Proteomes" id="UP000005695">
    <property type="component" value="Unassembled WGS sequence"/>
</dbReference>
<gene>
    <name evidence="2" type="ORF">Dace_1756</name>
</gene>
<proteinExistence type="predicted"/>
<dbReference type="InterPro" id="IPR004027">
    <property type="entry name" value="SEC_C_motif"/>
</dbReference>
<feature type="domain" description="YchJ-like middle NTF2-like" evidence="1">
    <location>
        <begin position="36"/>
        <end position="139"/>
    </location>
</feature>
<dbReference type="Gene3D" id="3.10.450.50">
    <property type="match status" value="1"/>
</dbReference>
<dbReference type="SUPFAM" id="SSF103642">
    <property type="entry name" value="Sec-C motif"/>
    <property type="match status" value="1"/>
</dbReference>
<dbReference type="Pfam" id="PF02810">
    <property type="entry name" value="SEC-C"/>
    <property type="match status" value="1"/>
</dbReference>
<dbReference type="EMBL" id="AAEW02000005">
    <property type="protein sequence ID" value="EAT16292.1"/>
    <property type="molecule type" value="Genomic_DNA"/>
</dbReference>